<dbReference type="Proteomes" id="UP000094147">
    <property type="component" value="Chromosome"/>
</dbReference>
<dbReference type="EMBL" id="CP012418">
    <property type="protein sequence ID" value="AOE50925.1"/>
    <property type="molecule type" value="Genomic_DNA"/>
</dbReference>
<dbReference type="KEGG" id="ksd:KS2013_2220"/>
<name>A0A1B3BDW9_9GAMM</name>
<dbReference type="AlphaFoldDB" id="A0A1B3BDW9"/>
<gene>
    <name evidence="1" type="ORF">KS2013_2220</name>
</gene>
<accession>A0A1B3BDW9</accession>
<organism evidence="1 2">
    <name type="scientific">Kangiella sediminilitoris</name>
    <dbReference type="NCBI Taxonomy" id="1144748"/>
    <lineage>
        <taxon>Bacteria</taxon>
        <taxon>Pseudomonadati</taxon>
        <taxon>Pseudomonadota</taxon>
        <taxon>Gammaproteobacteria</taxon>
        <taxon>Kangiellales</taxon>
        <taxon>Kangiellaceae</taxon>
        <taxon>Kangiella</taxon>
    </lineage>
</organism>
<evidence type="ECO:0000313" key="2">
    <source>
        <dbReference type="Proteomes" id="UP000094147"/>
    </source>
</evidence>
<proteinExistence type="predicted"/>
<reference evidence="2" key="1">
    <citation type="submission" date="2015-08" db="EMBL/GenBank/DDBJ databases">
        <authorList>
            <person name="Kim K.M."/>
        </authorList>
    </citation>
    <scope>NUCLEOTIDE SEQUENCE [LARGE SCALE GENOMIC DNA]</scope>
    <source>
        <strain evidence="2">KCTC 23892</strain>
    </source>
</reference>
<sequence>MKSKFIPSFSLGQTSGKRFYTTAIAGLIGLMMAIPAANAVCTTPPGGGTSTAIWDAHMNEIASMGEIEPVDFQIGDQMIYRVRKRSDRRTRDSVLEHLRAIAPRIEEFQRYFPTAAEREEALERVESGDEDELKYVPTPPDRPVLLVESDLDLLGSTLAFTTCAEKGEMHDLNSFVEVDEDGEVIERAVPLPESLCIVAVRSHTIDSAEEMRFVLAHEWVHTMQSGSYDFTEKPLWWQEGSAEWGAHKVIEGSDIRDHKIEQFFDRQPECSLTQHSYDAQPFFFWGEQEYGTDWGISLGMAGPEYLKYPRRAAEILPPAQWLEWAIAQADQSITMPDGRPLPHKAEFEPLRITGSCETTIEGPPLSVQLREVTFPEGAASPLTINPNGAQLAYRYVVDPNGSGEPSKWAPVSDTTELEPPSGPMQIAAIMPSGEDLNVTMSLDNSGGLTCACHIGSWMEQATADDEAEDTFDGALEAIEMYRGMVPPDQLAELEKAKQMIQSSDTKDRFRFRGAAEQIFELGGEGEVTYDNDGPIVTFKPGGSFIIEDPHTLTDGKSTVNYNTYIHSGEWIIENGVLKIDLQDFTYKGTVEGPVSDGPQTFGGSNKHSSYVGGGGQWIASCDDNGVTLIPADERERGPGKDAVLKAR</sequence>
<keyword evidence="2" id="KW-1185">Reference proteome</keyword>
<dbReference type="STRING" id="1144748.KS2013_2220"/>
<protein>
    <submittedName>
        <fullName evidence="1">Uncharacterized protein</fullName>
    </submittedName>
</protein>
<evidence type="ECO:0000313" key="1">
    <source>
        <dbReference type="EMBL" id="AOE50925.1"/>
    </source>
</evidence>